<gene>
    <name evidence="2" type="ORF">QQS21_003621</name>
</gene>
<dbReference type="InterPro" id="IPR008984">
    <property type="entry name" value="SMAD_FHA_dom_sf"/>
</dbReference>
<dbReference type="EMBL" id="JASWJB010000048">
    <property type="protein sequence ID" value="KAK2605995.1"/>
    <property type="molecule type" value="Genomic_DNA"/>
</dbReference>
<sequence length="184" mass="20804">MSGIQMSDGHGQETSSQLPVARLEYICSRDGRKTKGIIAIYDNDIFKIGRDPRSNDFSIQSDRESLVSRNHCEFYTVVYEPGLNYVYVRDRKSFNGTLVNDKMIGKGPGFSSGYLLEDGDVIKILPYWKFIFHQESSPPLGEMSIVQLAESQVRALTTPMFSLTNLSSCLRISIRYQNAALEKE</sequence>
<comment type="caution">
    <text evidence="2">The sequence shown here is derived from an EMBL/GenBank/DDBJ whole genome shotgun (WGS) entry which is preliminary data.</text>
</comment>
<name>A0AAJ0CVU3_9HYPO</name>
<protein>
    <recommendedName>
        <fullName evidence="1">FHA domain-containing protein</fullName>
    </recommendedName>
</protein>
<dbReference type="AlphaFoldDB" id="A0AAJ0CVU3"/>
<evidence type="ECO:0000313" key="3">
    <source>
        <dbReference type="Proteomes" id="UP001251528"/>
    </source>
</evidence>
<dbReference type="SUPFAM" id="SSF49879">
    <property type="entry name" value="SMAD/FHA domain"/>
    <property type="match status" value="1"/>
</dbReference>
<reference evidence="2" key="1">
    <citation type="submission" date="2023-06" db="EMBL/GenBank/DDBJ databases">
        <title>Conoideocrella luteorostrata (Hypocreales: Clavicipitaceae), a potential biocontrol fungus for elongate hemlock scale in United States Christmas tree production areas.</title>
        <authorList>
            <person name="Barrett H."/>
            <person name="Lovett B."/>
            <person name="Macias A.M."/>
            <person name="Stajich J.E."/>
            <person name="Kasson M.T."/>
        </authorList>
    </citation>
    <scope>NUCLEOTIDE SEQUENCE</scope>
    <source>
        <strain evidence="2">ARSEF 14590</strain>
    </source>
</reference>
<dbReference type="SMART" id="SM00240">
    <property type="entry name" value="FHA"/>
    <property type="match status" value="1"/>
</dbReference>
<keyword evidence="3" id="KW-1185">Reference proteome</keyword>
<evidence type="ECO:0000259" key="1">
    <source>
        <dbReference type="PROSITE" id="PS50006"/>
    </source>
</evidence>
<dbReference type="Gene3D" id="2.60.200.20">
    <property type="match status" value="1"/>
</dbReference>
<dbReference type="Proteomes" id="UP001251528">
    <property type="component" value="Unassembled WGS sequence"/>
</dbReference>
<dbReference type="PROSITE" id="PS50006">
    <property type="entry name" value="FHA_DOMAIN"/>
    <property type="match status" value="1"/>
</dbReference>
<dbReference type="InterPro" id="IPR000253">
    <property type="entry name" value="FHA_dom"/>
</dbReference>
<evidence type="ECO:0000313" key="2">
    <source>
        <dbReference type="EMBL" id="KAK2605995.1"/>
    </source>
</evidence>
<organism evidence="2 3">
    <name type="scientific">Conoideocrella luteorostrata</name>
    <dbReference type="NCBI Taxonomy" id="1105319"/>
    <lineage>
        <taxon>Eukaryota</taxon>
        <taxon>Fungi</taxon>
        <taxon>Dikarya</taxon>
        <taxon>Ascomycota</taxon>
        <taxon>Pezizomycotina</taxon>
        <taxon>Sordariomycetes</taxon>
        <taxon>Hypocreomycetidae</taxon>
        <taxon>Hypocreales</taxon>
        <taxon>Clavicipitaceae</taxon>
        <taxon>Conoideocrella</taxon>
    </lineage>
</organism>
<dbReference type="Pfam" id="PF00498">
    <property type="entry name" value="FHA"/>
    <property type="match status" value="1"/>
</dbReference>
<feature type="domain" description="FHA" evidence="1">
    <location>
        <begin position="46"/>
        <end position="104"/>
    </location>
</feature>
<proteinExistence type="predicted"/>
<accession>A0AAJ0CVU3</accession>